<name>A0A7T4B227_9BURK</name>
<feature type="compositionally biased region" description="Basic and acidic residues" evidence="1">
    <location>
        <begin position="63"/>
        <end position="90"/>
    </location>
</feature>
<dbReference type="EMBL" id="CP065997">
    <property type="protein sequence ID" value="QQB34258.1"/>
    <property type="molecule type" value="Genomic_DNA"/>
</dbReference>
<dbReference type="AlphaFoldDB" id="A0A7T4B227"/>
<evidence type="ECO:0000313" key="3">
    <source>
        <dbReference type="Proteomes" id="UP000595231"/>
    </source>
</evidence>
<evidence type="ECO:0000256" key="1">
    <source>
        <dbReference type="SAM" id="MobiDB-lite"/>
    </source>
</evidence>
<accession>A0A7T4B227</accession>
<organism evidence="2 3">
    <name type="scientific">Achromobacter deleyi</name>
    <dbReference type="NCBI Taxonomy" id="1353891"/>
    <lineage>
        <taxon>Bacteria</taxon>
        <taxon>Pseudomonadati</taxon>
        <taxon>Pseudomonadota</taxon>
        <taxon>Betaproteobacteria</taxon>
        <taxon>Burkholderiales</taxon>
        <taxon>Alcaligenaceae</taxon>
        <taxon>Achromobacter</taxon>
    </lineage>
</organism>
<feature type="region of interest" description="Disordered" evidence="1">
    <location>
        <begin position="1"/>
        <end position="48"/>
    </location>
</feature>
<gene>
    <name evidence="2" type="ORF">I6I07_27265</name>
</gene>
<protein>
    <submittedName>
        <fullName evidence="2">Uncharacterized protein</fullName>
    </submittedName>
</protein>
<proteinExistence type="predicted"/>
<feature type="region of interest" description="Disordered" evidence="1">
    <location>
        <begin position="63"/>
        <end position="96"/>
    </location>
</feature>
<dbReference type="RefSeq" id="WP_198484460.1">
    <property type="nucleotide sequence ID" value="NZ_CP065997.1"/>
</dbReference>
<sequence>MPPPKKSAGSKTVHDKIAELSEQRNEELERAWQTSQAAERNSAKGRDGEAAIYRAQTCFHTDRSDKLQDDKGEVLSAHLEESLKVNEDPGQRPPKP</sequence>
<reference evidence="2 3" key="1">
    <citation type="submission" date="2020-12" db="EMBL/GenBank/DDBJ databases">
        <title>FDA dAtabase for Regulatory Grade micrObial Sequences (FDA-ARGOS): Supporting development and validation of Infectious Disease Dx tests.</title>
        <authorList>
            <person name="Sproer C."/>
            <person name="Gronow S."/>
            <person name="Severitt S."/>
            <person name="Schroder I."/>
            <person name="Tallon L."/>
            <person name="Sadzewicz L."/>
            <person name="Zhao X."/>
            <person name="Boylan J."/>
            <person name="Ott S."/>
            <person name="Bowen H."/>
            <person name="Vavikolanu K."/>
            <person name="Mehta A."/>
            <person name="Aluvathingal J."/>
            <person name="Nadendla S."/>
            <person name="Lowell S."/>
            <person name="Myers T."/>
            <person name="Yan Y."/>
            <person name="Sichtig H."/>
        </authorList>
    </citation>
    <scope>NUCLEOTIDE SEQUENCE [LARGE SCALE GENOMIC DNA]</scope>
    <source>
        <strain evidence="2 3">FDAARGOS_1050</strain>
    </source>
</reference>
<feature type="compositionally biased region" description="Basic and acidic residues" evidence="1">
    <location>
        <begin position="12"/>
        <end position="30"/>
    </location>
</feature>
<evidence type="ECO:0000313" key="2">
    <source>
        <dbReference type="EMBL" id="QQB34258.1"/>
    </source>
</evidence>
<dbReference type="Proteomes" id="UP000595231">
    <property type="component" value="Chromosome"/>
</dbReference>